<dbReference type="AlphaFoldDB" id="A0A061JJV0"/>
<dbReference type="EMBL" id="AMCZ02000035">
    <property type="protein sequence ID" value="EWC39596.1"/>
    <property type="molecule type" value="Genomic_DNA"/>
</dbReference>
<evidence type="ECO:0000313" key="1">
    <source>
        <dbReference type="EMBL" id="EWC39596.1"/>
    </source>
</evidence>
<reference evidence="1 2" key="1">
    <citation type="journal article" date="2013" name="Genome Announc.">
        <title>Draft Genome of the Nitrogen-Fixing Bacterium Pseudomonas stutzeri Strain KOS6 Isolated from Industrial Hydrocarbon Sludge.</title>
        <authorList>
            <person name="Grigoryeva T.V."/>
            <person name="Laikov A.V."/>
            <person name="Naumova R.P."/>
            <person name="Manolov A.I."/>
            <person name="Larin A.K."/>
            <person name="Karpova I.Y."/>
            <person name="Semashko T.A."/>
            <person name="Alexeev D.G."/>
            <person name="Kostryukova E.S."/>
            <person name="Muller R."/>
            <person name="Govorun V.M."/>
        </authorList>
    </citation>
    <scope>NUCLEOTIDE SEQUENCE [LARGE SCALE GENOMIC DNA]</scope>
    <source>
        <strain evidence="1 2">KOS6</strain>
    </source>
</reference>
<dbReference type="HOGENOM" id="CLU_183034_0_0_6"/>
<dbReference type="Proteomes" id="UP000026923">
    <property type="component" value="Unassembled WGS sequence"/>
</dbReference>
<proteinExistence type="predicted"/>
<organism evidence="1 2">
    <name type="scientific">Stutzerimonas stutzeri KOS6</name>
    <dbReference type="NCBI Taxonomy" id="1218352"/>
    <lineage>
        <taxon>Bacteria</taxon>
        <taxon>Pseudomonadati</taxon>
        <taxon>Pseudomonadota</taxon>
        <taxon>Gammaproteobacteria</taxon>
        <taxon>Pseudomonadales</taxon>
        <taxon>Pseudomonadaceae</taxon>
        <taxon>Stutzerimonas</taxon>
    </lineage>
</organism>
<protein>
    <submittedName>
        <fullName evidence="1">Uncharacterized protein</fullName>
    </submittedName>
</protein>
<name>A0A061JJV0_STUST</name>
<sequence length="100" mass="11236">MTRITADKARDKAKAKDPSATVDAILTMVDAAAGDGKYEIQIRQFGFGDGCYYSTEDKWPEFGKAIIKQLTALGYQCRIRCYEGQFVDMWLEVSWKGAQP</sequence>
<comment type="caution">
    <text evidence="1">The sequence shown here is derived from an EMBL/GenBank/DDBJ whole genome shotgun (WGS) entry which is preliminary data.</text>
</comment>
<gene>
    <name evidence="1" type="ORF">B597_019590</name>
</gene>
<dbReference type="RefSeq" id="WP_003297482.1">
    <property type="nucleotide sequence ID" value="NZ_KK020676.1"/>
</dbReference>
<accession>A0A061JJV0</accession>
<evidence type="ECO:0000313" key="2">
    <source>
        <dbReference type="Proteomes" id="UP000026923"/>
    </source>
</evidence>